<dbReference type="HOGENOM" id="CLU_3345481_0_0_6"/>
<evidence type="ECO:0000313" key="1">
    <source>
        <dbReference type="EMBL" id="EED36592.1"/>
    </source>
</evidence>
<protein>
    <submittedName>
        <fullName evidence="1">Uncharacterized protein</fullName>
    </submittedName>
</protein>
<dbReference type="STRING" id="565045.NOR51B_2544"/>
<gene>
    <name evidence="1" type="ORF">NOR51B_2544</name>
</gene>
<proteinExistence type="predicted"/>
<keyword evidence="2" id="KW-1185">Reference proteome</keyword>
<name>B8KXR3_9GAMM</name>
<evidence type="ECO:0000313" key="2">
    <source>
        <dbReference type="Proteomes" id="UP000004699"/>
    </source>
</evidence>
<accession>B8KXR3</accession>
<organism evidence="1 2">
    <name type="scientific">Luminiphilus syltensis NOR5-1B</name>
    <dbReference type="NCBI Taxonomy" id="565045"/>
    <lineage>
        <taxon>Bacteria</taxon>
        <taxon>Pseudomonadati</taxon>
        <taxon>Pseudomonadota</taxon>
        <taxon>Gammaproteobacteria</taxon>
        <taxon>Cellvibrionales</taxon>
        <taxon>Halieaceae</taxon>
        <taxon>Luminiphilus</taxon>
    </lineage>
</organism>
<dbReference type="AlphaFoldDB" id="B8KXR3"/>
<reference evidence="2" key="1">
    <citation type="journal article" date="2013" name="BMC Microbiol.">
        <title>Taxonomy and evolution of bacteriochlorophyll a-containing members of the OM60/NOR5 clade of marine gammaproteobacteria: description of Luminiphilus syltensis gen. nov., sp. nov., reclassification of Haliea rubra as Pseudohaliea rubra gen. nov., comb. nov., and emendation of Chromatocurvus halotolerans.</title>
        <authorList>
            <person name="Spring S."/>
            <person name="Riedel T."/>
            <person name="Sproer C."/>
            <person name="Yan S."/>
            <person name="Harder J."/>
            <person name="Fuchs B.M."/>
        </authorList>
    </citation>
    <scope>NUCLEOTIDE SEQUENCE [LARGE SCALE GENOMIC DNA]</scope>
    <source>
        <strain evidence="2">NOR51-B</strain>
    </source>
</reference>
<dbReference type="EMBL" id="DS999411">
    <property type="protein sequence ID" value="EED36592.1"/>
    <property type="molecule type" value="Genomic_DNA"/>
</dbReference>
<sequence length="37" mass="4321">MQNKATWTGLWHRATTSAVGAIDYPKRHRLNDYFEAN</sequence>
<dbReference type="Proteomes" id="UP000004699">
    <property type="component" value="Unassembled WGS sequence"/>
</dbReference>